<gene>
    <name evidence="1" type="ORF">FKW44_023818</name>
</gene>
<sequence length="127" mass="14642">MFSRITILNGTEIDRQERYGAEVDYIKMFGLDYFALKKGEEHAVAIPRYEALVEIHGPPDESELSGRDSNMDDMFLHLSLEYAQDSRSKKVTKTMTVKALKILAKKLFKAPNIKDMELFYTSQKSRT</sequence>
<evidence type="ECO:0000313" key="1">
    <source>
        <dbReference type="EMBL" id="QQP35554.1"/>
    </source>
</evidence>
<dbReference type="EMBL" id="CP045907">
    <property type="protein sequence ID" value="QQP35554.1"/>
    <property type="molecule type" value="Genomic_DNA"/>
</dbReference>
<dbReference type="AlphaFoldDB" id="A0A7T8GPI5"/>
<name>A0A7T8GPI5_CALRO</name>
<proteinExistence type="predicted"/>
<dbReference type="Gene3D" id="3.10.20.90">
    <property type="entry name" value="Phosphatidylinositol 3-kinase Catalytic Subunit, Chain A, domain 1"/>
    <property type="match status" value="1"/>
</dbReference>
<keyword evidence="2" id="KW-1185">Reference proteome</keyword>
<dbReference type="Proteomes" id="UP000595437">
    <property type="component" value="Chromosome 18"/>
</dbReference>
<reference evidence="2" key="1">
    <citation type="submission" date="2021-01" db="EMBL/GenBank/DDBJ databases">
        <title>Caligus Genome Assembly.</title>
        <authorList>
            <person name="Gallardo-Escarate C."/>
        </authorList>
    </citation>
    <scope>NUCLEOTIDE SEQUENCE [LARGE SCALE GENOMIC DNA]</scope>
</reference>
<organism evidence="1 2">
    <name type="scientific">Caligus rogercresseyi</name>
    <name type="common">Sea louse</name>
    <dbReference type="NCBI Taxonomy" id="217165"/>
    <lineage>
        <taxon>Eukaryota</taxon>
        <taxon>Metazoa</taxon>
        <taxon>Ecdysozoa</taxon>
        <taxon>Arthropoda</taxon>
        <taxon>Crustacea</taxon>
        <taxon>Multicrustacea</taxon>
        <taxon>Hexanauplia</taxon>
        <taxon>Copepoda</taxon>
        <taxon>Siphonostomatoida</taxon>
        <taxon>Caligidae</taxon>
        <taxon>Caligus</taxon>
    </lineage>
</organism>
<protein>
    <submittedName>
        <fullName evidence="1">Uncharacterized protein</fullName>
    </submittedName>
</protein>
<evidence type="ECO:0000313" key="2">
    <source>
        <dbReference type="Proteomes" id="UP000595437"/>
    </source>
</evidence>
<dbReference type="OrthoDB" id="5273213at2759"/>
<accession>A0A7T8GPI5</accession>